<dbReference type="InterPro" id="IPR003386">
    <property type="entry name" value="LACT/PDAT_acylTrfase"/>
</dbReference>
<keyword evidence="3" id="KW-1185">Reference proteome</keyword>
<evidence type="ECO:0000313" key="2">
    <source>
        <dbReference type="EMBL" id="PVY89200.1"/>
    </source>
</evidence>
<dbReference type="InterPro" id="IPR029058">
    <property type="entry name" value="AB_hydrolase_fold"/>
</dbReference>
<name>A0A2U1DND7_9FIRM</name>
<reference evidence="2 3" key="1">
    <citation type="submission" date="2018-04" db="EMBL/GenBank/DDBJ databases">
        <title>Genomic Encyclopedia of Type Strains, Phase IV (KMG-IV): sequencing the most valuable type-strain genomes for metagenomic binning, comparative biology and taxonomic classification.</title>
        <authorList>
            <person name="Goeker M."/>
        </authorList>
    </citation>
    <scope>NUCLEOTIDE SEQUENCE [LARGE SCALE GENOMIC DNA]</scope>
    <source>
        <strain evidence="2 3">DSM 20705</strain>
    </source>
</reference>
<dbReference type="Gene3D" id="3.40.50.410">
    <property type="entry name" value="von Willebrand factor, type A domain"/>
    <property type="match status" value="1"/>
</dbReference>
<protein>
    <submittedName>
        <fullName evidence="2">von Willebrand factor type A domain-containing protein</fullName>
    </submittedName>
</protein>
<organism evidence="2 3">
    <name type="scientific">Ezakiella coagulans</name>
    <dbReference type="NCBI Taxonomy" id="46507"/>
    <lineage>
        <taxon>Bacteria</taxon>
        <taxon>Bacillati</taxon>
        <taxon>Bacillota</taxon>
        <taxon>Tissierellia</taxon>
        <taxon>Ezakiella</taxon>
    </lineage>
</organism>
<evidence type="ECO:0000259" key="1">
    <source>
        <dbReference type="Pfam" id="PF13519"/>
    </source>
</evidence>
<accession>A0A2U1DND7</accession>
<dbReference type="EMBL" id="QEKV01000010">
    <property type="protein sequence ID" value="PVY89200.1"/>
    <property type="molecule type" value="Genomic_DNA"/>
</dbReference>
<dbReference type="Pfam" id="PF02450">
    <property type="entry name" value="LCAT"/>
    <property type="match status" value="1"/>
</dbReference>
<sequence length="650" mass="73454">MKTRQTSILLAFFMVFGLILSTGVIYAKNDFQDAVKDTTAIPSDYERNKREVVFLIDRSMYNSSLANIKNQVTALSDALIKAGNVSITLISYNNSATTVERKTSDSVKIENAFNSLIPFGFSNPTAALEMANSLVYNDKKDIILFTSMYPNVGAATNNGPYTQRDHFYFRNANTFRNTAVDLSKNTRLITVSDFSKLNNKDYSFATRVFKENSDKYYSTDKITNDELVDSLKCYILDDEVHETNLDKKPLIFVPGVAGSELFNIDPSLLSEEEKTSGMISPKNEKNMKMIYPPIGYDSKKVTEDLSLDTNDTLYTFQQGDLRNVPSIKRHAGPFSQYTPLLKNLMTNFPDRPVYLFSYDWRKTNVDSAEKLGQFIDKITDGGKVKVDLIAHSMGGIISAIYLKDNDDKVDKYLSFGTPYEGAPTTHHYVANSILVNSFIDSAIKAFTGLDTRVVSSFVSMVELFPAKRMLEKYPMQFVDETNQKEFLRAINGRHKTYEELIQNLSKNNLSKSLDLEESDLALARSAKEERYKNFLDVAAIFRENGERDGNIMLMHRPNSMFFAGNNHPTVVSGYFVVKSDKSLSNVENILAPEGDGVVPLYSATMGMTFEEMTPEIRAKFRVVNGDHMGMLSDRHNFEMMCDFLNGREVR</sequence>
<dbReference type="InterPro" id="IPR036465">
    <property type="entry name" value="vWFA_dom_sf"/>
</dbReference>
<dbReference type="InterPro" id="IPR002035">
    <property type="entry name" value="VWF_A"/>
</dbReference>
<dbReference type="GO" id="GO:0006629">
    <property type="term" value="P:lipid metabolic process"/>
    <property type="evidence" value="ECO:0007669"/>
    <property type="project" value="InterPro"/>
</dbReference>
<dbReference type="AlphaFoldDB" id="A0A2U1DND7"/>
<dbReference type="SUPFAM" id="SSF53474">
    <property type="entry name" value="alpha/beta-Hydrolases"/>
    <property type="match status" value="1"/>
</dbReference>
<dbReference type="CDD" id="cd00198">
    <property type="entry name" value="vWFA"/>
    <property type="match status" value="1"/>
</dbReference>
<proteinExistence type="predicted"/>
<dbReference type="GO" id="GO:0008374">
    <property type="term" value="F:O-acyltransferase activity"/>
    <property type="evidence" value="ECO:0007669"/>
    <property type="project" value="InterPro"/>
</dbReference>
<dbReference type="PANTHER" id="PTHR11440">
    <property type="entry name" value="LECITHIN-CHOLESTEROL ACYLTRANSFERASE-RELATED"/>
    <property type="match status" value="1"/>
</dbReference>
<gene>
    <name evidence="2" type="ORF">C7381_11038</name>
</gene>
<evidence type="ECO:0000313" key="3">
    <source>
        <dbReference type="Proteomes" id="UP000245793"/>
    </source>
</evidence>
<dbReference type="SUPFAM" id="SSF53300">
    <property type="entry name" value="vWA-like"/>
    <property type="match status" value="1"/>
</dbReference>
<dbReference type="Pfam" id="PF13519">
    <property type="entry name" value="VWA_2"/>
    <property type="match status" value="1"/>
</dbReference>
<dbReference type="RefSeq" id="WP_116480492.1">
    <property type="nucleotide sequence ID" value="NZ_QEKV01000010.1"/>
</dbReference>
<comment type="caution">
    <text evidence="2">The sequence shown here is derived from an EMBL/GenBank/DDBJ whole genome shotgun (WGS) entry which is preliminary data.</text>
</comment>
<dbReference type="Proteomes" id="UP000245793">
    <property type="component" value="Unassembled WGS sequence"/>
</dbReference>
<feature type="domain" description="VWFA" evidence="1">
    <location>
        <begin position="52"/>
        <end position="147"/>
    </location>
</feature>
<dbReference type="Gene3D" id="3.40.50.1820">
    <property type="entry name" value="alpha/beta hydrolase"/>
    <property type="match status" value="1"/>
</dbReference>